<keyword evidence="15" id="KW-1185">Reference proteome</keyword>
<accession>L0WH86</accession>
<dbReference type="PRINTS" id="PR00081">
    <property type="entry name" value="GDHRDH"/>
</dbReference>
<feature type="binding site" evidence="11">
    <location>
        <position position="85"/>
    </location>
    <ligand>
        <name>NADP(+)</name>
        <dbReference type="ChEBI" id="CHEBI:58349"/>
    </ligand>
</feature>
<evidence type="ECO:0000256" key="11">
    <source>
        <dbReference type="PIRSR" id="PIRSR611284-2"/>
    </source>
</evidence>
<organism evidence="14 15">
    <name type="scientific">Alcanivorax hongdengensis A-11-3</name>
    <dbReference type="NCBI Taxonomy" id="1177179"/>
    <lineage>
        <taxon>Bacteria</taxon>
        <taxon>Pseudomonadati</taxon>
        <taxon>Pseudomonadota</taxon>
        <taxon>Gammaproteobacteria</taxon>
        <taxon>Oceanospirillales</taxon>
        <taxon>Alcanivoracaceae</taxon>
        <taxon>Alcanivorax</taxon>
    </lineage>
</organism>
<name>L0WH86_9GAMM</name>
<evidence type="ECO:0000256" key="10">
    <source>
        <dbReference type="PIRSR" id="PIRSR611284-1"/>
    </source>
</evidence>
<keyword evidence="4 12" id="KW-0444">Lipid biosynthesis</keyword>
<dbReference type="NCBIfam" id="TIGR01830">
    <property type="entry name" value="3oxo_ACP_reduc"/>
    <property type="match status" value="1"/>
</dbReference>
<dbReference type="UniPathway" id="UPA00094"/>
<keyword evidence="7 12" id="KW-0560">Oxidoreductase</keyword>
<dbReference type="PRINTS" id="PR00080">
    <property type="entry name" value="SDRFAMILY"/>
</dbReference>
<dbReference type="Proteomes" id="UP000010164">
    <property type="component" value="Unassembled WGS sequence"/>
</dbReference>
<dbReference type="STRING" id="1177179.A11A3_04475"/>
<dbReference type="AlphaFoldDB" id="L0WH86"/>
<comment type="catalytic activity">
    <reaction evidence="12">
        <text>a (3R)-hydroxyacyl-[ACP] + NADP(+) = a 3-oxoacyl-[ACP] + NADPH + H(+)</text>
        <dbReference type="Rhea" id="RHEA:17397"/>
        <dbReference type="Rhea" id="RHEA-COMP:9916"/>
        <dbReference type="Rhea" id="RHEA-COMP:9945"/>
        <dbReference type="ChEBI" id="CHEBI:15378"/>
        <dbReference type="ChEBI" id="CHEBI:57783"/>
        <dbReference type="ChEBI" id="CHEBI:58349"/>
        <dbReference type="ChEBI" id="CHEBI:78776"/>
        <dbReference type="ChEBI" id="CHEBI:78827"/>
        <dbReference type="EC" id="1.1.1.100"/>
    </reaction>
</comment>
<dbReference type="InterPro" id="IPR050259">
    <property type="entry name" value="SDR"/>
</dbReference>
<dbReference type="PROSITE" id="PS00061">
    <property type="entry name" value="ADH_SHORT"/>
    <property type="match status" value="1"/>
</dbReference>
<proteinExistence type="inferred from homology"/>
<evidence type="ECO:0000256" key="4">
    <source>
        <dbReference type="ARBA" id="ARBA00022516"/>
    </source>
</evidence>
<feature type="domain" description="Ketoreductase" evidence="13">
    <location>
        <begin position="5"/>
        <end position="186"/>
    </location>
</feature>
<dbReference type="PATRIC" id="fig|1177179.3.peg.892"/>
<dbReference type="InterPro" id="IPR011284">
    <property type="entry name" value="3oxo_ACP_reduc"/>
</dbReference>
<evidence type="ECO:0000259" key="13">
    <source>
        <dbReference type="SMART" id="SM00822"/>
    </source>
</evidence>
<dbReference type="NCBIfam" id="NF009466">
    <property type="entry name" value="PRK12826.1-2"/>
    <property type="match status" value="1"/>
</dbReference>
<evidence type="ECO:0000256" key="1">
    <source>
        <dbReference type="ARBA" id="ARBA00002607"/>
    </source>
</evidence>
<dbReference type="CDD" id="cd05333">
    <property type="entry name" value="BKR_SDR_c"/>
    <property type="match status" value="1"/>
</dbReference>
<comment type="function">
    <text evidence="1 12">Catalyzes the NADPH-dependent reduction of beta-ketoacyl-ACP substrates to beta-hydroxyacyl-ACP products, the first reductive step in the elongation cycle of fatty acid biosynthesis.</text>
</comment>
<keyword evidence="6 11" id="KW-0521">NADP</keyword>
<dbReference type="eggNOG" id="COG1028">
    <property type="taxonomic scope" value="Bacteria"/>
</dbReference>
<dbReference type="RefSeq" id="WP_008928080.1">
    <property type="nucleotide sequence ID" value="NZ_AMRJ01000004.1"/>
</dbReference>
<dbReference type="GO" id="GO:0030497">
    <property type="term" value="P:fatty acid elongation"/>
    <property type="evidence" value="ECO:0007669"/>
    <property type="project" value="UniProtKB-ARBA"/>
</dbReference>
<keyword evidence="5 12" id="KW-0276">Fatty acid metabolism</keyword>
<dbReference type="InterPro" id="IPR036291">
    <property type="entry name" value="NAD(P)-bd_dom_sf"/>
</dbReference>
<protein>
    <recommendedName>
        <fullName evidence="12">3-oxoacyl-[acyl-carrier-protein] reductase</fullName>
        <ecNumber evidence="12">1.1.1.100</ecNumber>
    </recommendedName>
</protein>
<dbReference type="GO" id="GO:0051287">
    <property type="term" value="F:NAD binding"/>
    <property type="evidence" value="ECO:0007669"/>
    <property type="project" value="UniProtKB-UniRule"/>
</dbReference>
<dbReference type="Gene3D" id="3.40.50.720">
    <property type="entry name" value="NAD(P)-binding Rossmann-like Domain"/>
    <property type="match status" value="1"/>
</dbReference>
<gene>
    <name evidence="14" type="ORF">A11A3_04475</name>
</gene>
<evidence type="ECO:0000256" key="7">
    <source>
        <dbReference type="ARBA" id="ARBA00023002"/>
    </source>
</evidence>
<evidence type="ECO:0000256" key="8">
    <source>
        <dbReference type="ARBA" id="ARBA00023098"/>
    </source>
</evidence>
<evidence type="ECO:0000256" key="3">
    <source>
        <dbReference type="ARBA" id="ARBA00006484"/>
    </source>
</evidence>
<dbReference type="NCBIfam" id="NF009464">
    <property type="entry name" value="PRK12824.1"/>
    <property type="match status" value="1"/>
</dbReference>
<dbReference type="PANTHER" id="PTHR42879">
    <property type="entry name" value="3-OXOACYL-(ACYL-CARRIER-PROTEIN) REDUCTASE"/>
    <property type="match status" value="1"/>
</dbReference>
<dbReference type="SUPFAM" id="SSF51735">
    <property type="entry name" value="NAD(P)-binding Rossmann-fold domains"/>
    <property type="match status" value="1"/>
</dbReference>
<keyword evidence="8 12" id="KW-0443">Lipid metabolism</keyword>
<feature type="binding site" evidence="11">
    <location>
        <begin position="11"/>
        <end position="14"/>
    </location>
    <ligand>
        <name>NADP(+)</name>
        <dbReference type="ChEBI" id="CHEBI:58349"/>
    </ligand>
</feature>
<dbReference type="Pfam" id="PF13561">
    <property type="entry name" value="adh_short_C2"/>
    <property type="match status" value="1"/>
</dbReference>
<dbReference type="SMART" id="SM00822">
    <property type="entry name" value="PKS_KR"/>
    <property type="match status" value="1"/>
</dbReference>
<reference evidence="14 15" key="1">
    <citation type="journal article" date="2012" name="J. Bacteriol.">
        <title>Genome Sequence of the Alkane-Degrading Bacterium Alcanivorax hongdengensis Type Strain A-11-3.</title>
        <authorList>
            <person name="Lai Q."/>
            <person name="Shao Z."/>
        </authorList>
    </citation>
    <scope>NUCLEOTIDE SEQUENCE [LARGE SCALE GENOMIC DNA]</scope>
    <source>
        <strain evidence="14 15">A-11-3</strain>
    </source>
</reference>
<dbReference type="NCBIfam" id="NF004197">
    <property type="entry name" value="PRK05653.1-1"/>
    <property type="match status" value="1"/>
</dbReference>
<evidence type="ECO:0000256" key="12">
    <source>
        <dbReference type="RuleBase" id="RU366074"/>
    </source>
</evidence>
<dbReference type="OrthoDB" id="9804774at2"/>
<dbReference type="InterPro" id="IPR002347">
    <property type="entry name" value="SDR_fam"/>
</dbReference>
<comment type="similarity">
    <text evidence="3 12">Belongs to the short-chain dehydrogenases/reductases (SDR) family.</text>
</comment>
<dbReference type="InterPro" id="IPR057326">
    <property type="entry name" value="KR_dom"/>
</dbReference>
<feature type="binding site" evidence="11">
    <location>
        <position position="183"/>
    </location>
    <ligand>
        <name>NADP(+)</name>
        <dbReference type="ChEBI" id="CHEBI:58349"/>
    </ligand>
</feature>
<comment type="caution">
    <text evidence="14">The sequence shown here is derived from an EMBL/GenBank/DDBJ whole genome shotgun (WGS) entry which is preliminary data.</text>
</comment>
<dbReference type="GO" id="GO:0004316">
    <property type="term" value="F:3-oxoacyl-[acyl-carrier-protein] reductase (NADPH) activity"/>
    <property type="evidence" value="ECO:0007669"/>
    <property type="project" value="UniProtKB-UniRule"/>
</dbReference>
<feature type="binding site" evidence="11">
    <location>
        <begin position="58"/>
        <end position="59"/>
    </location>
    <ligand>
        <name>NADP(+)</name>
        <dbReference type="ChEBI" id="CHEBI:58349"/>
    </ligand>
</feature>
<dbReference type="InterPro" id="IPR020904">
    <property type="entry name" value="Sc_DH/Rdtase_CS"/>
</dbReference>
<evidence type="ECO:0000313" key="14">
    <source>
        <dbReference type="EMBL" id="EKF75205.1"/>
    </source>
</evidence>
<evidence type="ECO:0000256" key="9">
    <source>
        <dbReference type="ARBA" id="ARBA00023160"/>
    </source>
</evidence>
<feature type="active site" description="Proton acceptor" evidence="10">
    <location>
        <position position="150"/>
    </location>
</feature>
<feature type="binding site" evidence="11">
    <location>
        <position position="36"/>
    </location>
    <ligand>
        <name>NADP(+)</name>
        <dbReference type="ChEBI" id="CHEBI:58349"/>
    </ligand>
</feature>
<dbReference type="EC" id="1.1.1.100" evidence="12"/>
<feature type="binding site" evidence="11">
    <location>
        <begin position="150"/>
        <end position="154"/>
    </location>
    <ligand>
        <name>NADP(+)</name>
        <dbReference type="ChEBI" id="CHEBI:58349"/>
    </ligand>
</feature>
<comment type="pathway">
    <text evidence="2 12">Lipid metabolism; fatty acid biosynthesis.</text>
</comment>
<dbReference type="PANTHER" id="PTHR42879:SF2">
    <property type="entry name" value="3-OXOACYL-[ACYL-CARRIER-PROTEIN] REDUCTASE FABG"/>
    <property type="match status" value="1"/>
</dbReference>
<evidence type="ECO:0000256" key="2">
    <source>
        <dbReference type="ARBA" id="ARBA00005194"/>
    </source>
</evidence>
<dbReference type="EMBL" id="AMRJ01000004">
    <property type="protein sequence ID" value="EKF75205.1"/>
    <property type="molecule type" value="Genomic_DNA"/>
</dbReference>
<evidence type="ECO:0000256" key="5">
    <source>
        <dbReference type="ARBA" id="ARBA00022832"/>
    </source>
</evidence>
<comment type="subunit">
    <text evidence="12">Homotetramer.</text>
</comment>
<keyword evidence="9 12" id="KW-0275">Fatty acid biosynthesis</keyword>
<evidence type="ECO:0000256" key="6">
    <source>
        <dbReference type="ARBA" id="ARBA00022857"/>
    </source>
</evidence>
<evidence type="ECO:0000313" key="15">
    <source>
        <dbReference type="Proteomes" id="UP000010164"/>
    </source>
</evidence>
<dbReference type="FunFam" id="3.40.50.720:FF:000037">
    <property type="entry name" value="3-oxoacyl-[acyl-carrier-protein] reductase FabG"/>
    <property type="match status" value="1"/>
</dbReference>
<sequence length="243" mass="25284">MTDKKVALVTGASRGIGRAIAEALVEAGFFVIGTATSDNGAQAIGQALGDNGAGRVLNVADSDSVTETIKAINEEFGAPLVLVNNAGITRDNIMLRMKEDEWADVINTNLNSLYRVSKACLKGMTKARWGRIINISSVVGTMGNAGQANYAAAKGGVEGFTRALARELGSRNITVNAVAPGFIQTDMTDALPDAQRETLLKEIPLGRLGQPQEIASAVSWLASDGGGYVTGTTLHVNGGMFTG</sequence>